<dbReference type="InterPro" id="IPR000683">
    <property type="entry name" value="Gfo/Idh/MocA-like_OxRdtase_N"/>
</dbReference>
<feature type="domain" description="GFO/IDH/MocA-like oxidoreductase" evidence="4">
    <location>
        <begin position="147"/>
        <end position="282"/>
    </location>
</feature>
<dbReference type="Proteomes" id="UP000280008">
    <property type="component" value="Unassembled WGS sequence"/>
</dbReference>
<evidence type="ECO:0000313" key="6">
    <source>
        <dbReference type="Proteomes" id="UP000280008"/>
    </source>
</evidence>
<dbReference type="Gene3D" id="3.30.360.10">
    <property type="entry name" value="Dihydrodipicolinate Reductase, domain 2"/>
    <property type="match status" value="1"/>
</dbReference>
<dbReference type="Gene3D" id="3.40.50.720">
    <property type="entry name" value="NAD(P)-binding Rossmann-like Domain"/>
    <property type="match status" value="1"/>
</dbReference>
<gene>
    <name evidence="5" type="ORF">C8E83_2421</name>
</gene>
<dbReference type="EMBL" id="RBKS01000001">
    <property type="protein sequence ID" value="RKR75282.1"/>
    <property type="molecule type" value="Genomic_DNA"/>
</dbReference>
<evidence type="ECO:0000256" key="2">
    <source>
        <dbReference type="ARBA" id="ARBA00023027"/>
    </source>
</evidence>
<dbReference type="SUPFAM" id="SSF51735">
    <property type="entry name" value="NAD(P)-binding Rossmann-fold domains"/>
    <property type="match status" value="1"/>
</dbReference>
<dbReference type="PANTHER" id="PTHR43818">
    <property type="entry name" value="BCDNA.GH03377"/>
    <property type="match status" value="1"/>
</dbReference>
<organism evidence="5 6">
    <name type="scientific">Frondihabitans australicus</name>
    <dbReference type="NCBI Taxonomy" id="386892"/>
    <lineage>
        <taxon>Bacteria</taxon>
        <taxon>Bacillati</taxon>
        <taxon>Actinomycetota</taxon>
        <taxon>Actinomycetes</taxon>
        <taxon>Micrococcales</taxon>
        <taxon>Microbacteriaceae</taxon>
        <taxon>Frondihabitans</taxon>
    </lineage>
</organism>
<dbReference type="GO" id="GO:0016491">
    <property type="term" value="F:oxidoreductase activity"/>
    <property type="evidence" value="ECO:0007669"/>
    <property type="project" value="UniProtKB-KW"/>
</dbReference>
<comment type="caution">
    <text evidence="5">The sequence shown here is derived from an EMBL/GenBank/DDBJ whole genome shotgun (WGS) entry which is preliminary data.</text>
</comment>
<dbReference type="AlphaFoldDB" id="A0A495IH02"/>
<evidence type="ECO:0000256" key="1">
    <source>
        <dbReference type="ARBA" id="ARBA00023002"/>
    </source>
</evidence>
<accession>A0A495IH02</accession>
<name>A0A495IH02_9MICO</name>
<sequence length="397" mass="41468">MAVGAGRVDRDGLGVSRDGRVGVGLIGAGMISEQYLENLTRFPDVEVVRVGDIDTERAAASAAKWGVARSGTGDEVLADDDVEIVVNLTLPATHVEVSSAALKAGKHVWSEKPIGVDRESAKGLVDLAASLGLKLGIAPDTVLGPGWQTAKRAIEAGAIGTPLTAVTSMQWQGPDFIHPNASFLYAKGAGPLFDIGPYYFTALVHLLGPVASVVATGAKSRETRTLAVGPNAGAEFPVEVPTHVSVLTSFEQGGQGQSLLSFDTPLLRHGVFEVNGTEGTIVLPDPNMFGGGWPIRIARPLKDGATYPFEQEWETVLDEEPNVGRGLGILDMARAIRTGGSHIATGEVGYHVLDTMVSVEESIASRSFVDVASTVAPVPSLAEGFDPFASTLEPVAV</sequence>
<dbReference type="SUPFAM" id="SSF55347">
    <property type="entry name" value="Glyceraldehyde-3-phosphate dehydrogenase-like, C-terminal domain"/>
    <property type="match status" value="1"/>
</dbReference>
<proteinExistence type="predicted"/>
<feature type="domain" description="Gfo/Idh/MocA-like oxidoreductase N-terminal" evidence="3">
    <location>
        <begin position="22"/>
        <end position="136"/>
    </location>
</feature>
<dbReference type="PANTHER" id="PTHR43818:SF11">
    <property type="entry name" value="BCDNA.GH03377"/>
    <property type="match status" value="1"/>
</dbReference>
<dbReference type="GO" id="GO:0000166">
    <property type="term" value="F:nucleotide binding"/>
    <property type="evidence" value="ECO:0007669"/>
    <property type="project" value="InterPro"/>
</dbReference>
<keyword evidence="1" id="KW-0560">Oxidoreductase</keyword>
<dbReference type="InterPro" id="IPR055170">
    <property type="entry name" value="GFO_IDH_MocA-like_dom"/>
</dbReference>
<dbReference type="Pfam" id="PF22725">
    <property type="entry name" value="GFO_IDH_MocA_C3"/>
    <property type="match status" value="1"/>
</dbReference>
<dbReference type="InterPro" id="IPR050463">
    <property type="entry name" value="Gfo/Idh/MocA_oxidrdct_glycsds"/>
</dbReference>
<evidence type="ECO:0000259" key="4">
    <source>
        <dbReference type="Pfam" id="PF22725"/>
    </source>
</evidence>
<evidence type="ECO:0000313" key="5">
    <source>
        <dbReference type="EMBL" id="RKR75282.1"/>
    </source>
</evidence>
<reference evidence="5 6" key="1">
    <citation type="submission" date="2018-10" db="EMBL/GenBank/DDBJ databases">
        <title>Sequencing the genomes of 1000 actinobacteria strains.</title>
        <authorList>
            <person name="Klenk H.-P."/>
        </authorList>
    </citation>
    <scope>NUCLEOTIDE SEQUENCE [LARGE SCALE GENOMIC DNA]</scope>
    <source>
        <strain evidence="5 6">DSM 17894</strain>
    </source>
</reference>
<evidence type="ECO:0000259" key="3">
    <source>
        <dbReference type="Pfam" id="PF01408"/>
    </source>
</evidence>
<dbReference type="InterPro" id="IPR036291">
    <property type="entry name" value="NAD(P)-bd_dom_sf"/>
</dbReference>
<keyword evidence="6" id="KW-1185">Reference proteome</keyword>
<dbReference type="Pfam" id="PF01408">
    <property type="entry name" value="GFO_IDH_MocA"/>
    <property type="match status" value="1"/>
</dbReference>
<keyword evidence="2" id="KW-0520">NAD</keyword>
<protein>
    <submittedName>
        <fullName evidence="5">Putative dehydrogenase</fullName>
    </submittedName>
</protein>